<dbReference type="SUPFAM" id="SSF56317">
    <property type="entry name" value="Carbon-nitrogen hydrolase"/>
    <property type="match status" value="1"/>
</dbReference>
<gene>
    <name evidence="3" type="ORF">METZ01_LOCUS112754</name>
</gene>
<dbReference type="GO" id="GO:0016811">
    <property type="term" value="F:hydrolase activity, acting on carbon-nitrogen (but not peptide) bonds, in linear amides"/>
    <property type="evidence" value="ECO:0007669"/>
    <property type="project" value="TreeGrafter"/>
</dbReference>
<dbReference type="PROSITE" id="PS50263">
    <property type="entry name" value="CN_HYDROLASE"/>
    <property type="match status" value="1"/>
</dbReference>
<sequence>MKTIVVQWDCRFGDPEFNFSRAVELMDREPADVYVLPELCLSGYNFKDMQEVDDLSEESHGAYAHRFMDFARSKNCFLAYGFAEKVSKGTYNSANLIGPDGLIGTYRKIHLFNRETLFFLPGDRHFKVYETPVGKLGLMVCFDWFFPESARSLALQGAELILHPSNLVLSWCPDAMRYHALWNGVYTITSNRIGREDRGGHLFEYIGRSIIYSPMGELMAEAPQKQESICSAEIDLSLAREKKLNRYNDRIQSRQPVFYSDISVI</sequence>
<dbReference type="Gene3D" id="3.60.110.10">
    <property type="entry name" value="Carbon-nitrogen hydrolase"/>
    <property type="match status" value="1"/>
</dbReference>
<name>A0A381X5I7_9ZZZZ</name>
<dbReference type="Pfam" id="PF00795">
    <property type="entry name" value="CN_hydrolase"/>
    <property type="match status" value="1"/>
</dbReference>
<dbReference type="EMBL" id="UINC01013961">
    <property type="protein sequence ID" value="SVA59900.1"/>
    <property type="molecule type" value="Genomic_DNA"/>
</dbReference>
<evidence type="ECO:0000259" key="2">
    <source>
        <dbReference type="PROSITE" id="PS50263"/>
    </source>
</evidence>
<dbReference type="InterPro" id="IPR050345">
    <property type="entry name" value="Aliph_Amidase/BUP"/>
</dbReference>
<dbReference type="AlphaFoldDB" id="A0A381X5I7"/>
<dbReference type="PANTHER" id="PTHR43674">
    <property type="entry name" value="NITRILASE C965.09-RELATED"/>
    <property type="match status" value="1"/>
</dbReference>
<dbReference type="InterPro" id="IPR036526">
    <property type="entry name" value="C-N_Hydrolase_sf"/>
</dbReference>
<protein>
    <recommendedName>
        <fullName evidence="2">CN hydrolase domain-containing protein</fullName>
    </recommendedName>
</protein>
<dbReference type="InterPro" id="IPR003010">
    <property type="entry name" value="C-N_Hydrolase"/>
</dbReference>
<evidence type="ECO:0000313" key="3">
    <source>
        <dbReference type="EMBL" id="SVA59900.1"/>
    </source>
</evidence>
<feature type="domain" description="CN hydrolase" evidence="2">
    <location>
        <begin position="1"/>
        <end position="236"/>
    </location>
</feature>
<accession>A0A381X5I7</accession>
<keyword evidence="1" id="KW-0378">Hydrolase</keyword>
<proteinExistence type="predicted"/>
<dbReference type="PANTHER" id="PTHR43674:SF2">
    <property type="entry name" value="BETA-UREIDOPROPIONASE"/>
    <property type="match status" value="1"/>
</dbReference>
<organism evidence="3">
    <name type="scientific">marine metagenome</name>
    <dbReference type="NCBI Taxonomy" id="408172"/>
    <lineage>
        <taxon>unclassified sequences</taxon>
        <taxon>metagenomes</taxon>
        <taxon>ecological metagenomes</taxon>
    </lineage>
</organism>
<reference evidence="3" key="1">
    <citation type="submission" date="2018-05" db="EMBL/GenBank/DDBJ databases">
        <authorList>
            <person name="Lanie J.A."/>
            <person name="Ng W.-L."/>
            <person name="Kazmierczak K.M."/>
            <person name="Andrzejewski T.M."/>
            <person name="Davidsen T.M."/>
            <person name="Wayne K.J."/>
            <person name="Tettelin H."/>
            <person name="Glass J.I."/>
            <person name="Rusch D."/>
            <person name="Podicherti R."/>
            <person name="Tsui H.-C.T."/>
            <person name="Winkler M.E."/>
        </authorList>
    </citation>
    <scope>NUCLEOTIDE SEQUENCE</scope>
</reference>
<evidence type="ECO:0000256" key="1">
    <source>
        <dbReference type="ARBA" id="ARBA00022801"/>
    </source>
</evidence>